<dbReference type="InParanoid" id="A0A7J8EC65"/>
<reference evidence="2 3" key="1">
    <citation type="journal article" date="2020" name="Nature">
        <title>Six reference-quality genomes reveal evolution of bat adaptations.</title>
        <authorList>
            <person name="Jebb D."/>
            <person name="Huang Z."/>
            <person name="Pippel M."/>
            <person name="Hughes G.M."/>
            <person name="Lavrichenko K."/>
            <person name="Devanna P."/>
            <person name="Winkler S."/>
            <person name="Jermiin L.S."/>
            <person name="Skirmuntt E.C."/>
            <person name="Katzourakis A."/>
            <person name="Burkitt-Gray L."/>
            <person name="Ray D.A."/>
            <person name="Sullivan K.A.M."/>
            <person name="Roscito J.G."/>
            <person name="Kirilenko B.M."/>
            <person name="Davalos L.M."/>
            <person name="Corthals A.P."/>
            <person name="Power M.L."/>
            <person name="Jones G."/>
            <person name="Ransome R.D."/>
            <person name="Dechmann D.K.N."/>
            <person name="Locatelli A.G."/>
            <person name="Puechmaille S.J."/>
            <person name="Fedrigo O."/>
            <person name="Jarvis E.D."/>
            <person name="Hiller M."/>
            <person name="Vernes S.C."/>
            <person name="Myers E.W."/>
            <person name="Teeling E.C."/>
        </authorList>
    </citation>
    <scope>NUCLEOTIDE SEQUENCE [LARGE SCALE GENOMIC DNA]</scope>
    <source>
        <strain evidence="2">MMolMol1</strain>
        <tissue evidence="2">Muscle</tissue>
    </source>
</reference>
<keyword evidence="2" id="KW-0966">Cell projection</keyword>
<dbReference type="Proteomes" id="UP000550707">
    <property type="component" value="Unassembled WGS sequence"/>
</dbReference>
<keyword evidence="3" id="KW-1185">Reference proteome</keyword>
<keyword evidence="2" id="KW-0969">Cilium</keyword>
<dbReference type="FunCoup" id="A0A7J8EC65">
    <property type="interactions" value="73"/>
</dbReference>
<evidence type="ECO:0000313" key="2">
    <source>
        <dbReference type="EMBL" id="KAF6433098.1"/>
    </source>
</evidence>
<organism evidence="2 3">
    <name type="scientific">Molossus molossus</name>
    <name type="common">Pallas' mastiff bat</name>
    <name type="synonym">Vespertilio molossus</name>
    <dbReference type="NCBI Taxonomy" id="27622"/>
    <lineage>
        <taxon>Eukaryota</taxon>
        <taxon>Metazoa</taxon>
        <taxon>Chordata</taxon>
        <taxon>Craniata</taxon>
        <taxon>Vertebrata</taxon>
        <taxon>Euteleostomi</taxon>
        <taxon>Mammalia</taxon>
        <taxon>Eutheria</taxon>
        <taxon>Laurasiatheria</taxon>
        <taxon>Chiroptera</taxon>
        <taxon>Yangochiroptera</taxon>
        <taxon>Molossidae</taxon>
        <taxon>Molossus</taxon>
    </lineage>
</organism>
<dbReference type="AlphaFoldDB" id="A0A7J8EC65"/>
<dbReference type="PANTHER" id="PTHR28617">
    <property type="entry name" value="CILIA- AND FLAGELLA-ASSOCIATED PROTEIN 77"/>
    <property type="match status" value="1"/>
</dbReference>
<proteinExistence type="predicted"/>
<gene>
    <name evidence="2" type="ORF">HJG59_002761</name>
</gene>
<evidence type="ECO:0000256" key="1">
    <source>
        <dbReference type="SAM" id="MobiDB-lite"/>
    </source>
</evidence>
<name>A0A7J8EC65_MOLMO</name>
<keyword evidence="2" id="KW-0282">Flagellum</keyword>
<dbReference type="Pfam" id="PF14825">
    <property type="entry name" value="CFAP77"/>
    <property type="match status" value="1"/>
</dbReference>
<comment type="caution">
    <text evidence="2">The sequence shown here is derived from an EMBL/GenBank/DDBJ whole genome shotgun (WGS) entry which is preliminary data.</text>
</comment>
<feature type="compositionally biased region" description="Basic and acidic residues" evidence="1">
    <location>
        <begin position="1"/>
        <end position="19"/>
    </location>
</feature>
<sequence>MPEAKSSRHDLMRRKESVHRTVSQICPPPRRPLTVADIRRGMENERLGVVRDSMFQNPLIVKPHLRGGDHVVCLSLLGGPETSPFPVGHLVRGGSKAELGKPRERSYSLPGIDFNYGLYIRGLDGGVPEAIGHWNVFKQQPTCPQELSRNYIAMNRGAVKAGLATAKENLLYRQLNDIRISDKEDRRLKKELPSLPPNMTFGICSRPSTPFFDLLQHRYQQLWVQEQKDAQKAIKLEKQHKMILGKLYETRSSQLRKYKPPVKLDALWHMPHFRKVGPHLDTFPTEADRQRAFKAHREEGAVRQGTLRMGNYTHP</sequence>
<protein>
    <submittedName>
        <fullName evidence="2">Cilia and flagella associated protein 77</fullName>
    </submittedName>
</protein>
<dbReference type="PANTHER" id="PTHR28617:SF1">
    <property type="entry name" value="CILIA- AND FLAGELLA-ASSOCIATED PROTEIN 77"/>
    <property type="match status" value="1"/>
</dbReference>
<feature type="region of interest" description="Disordered" evidence="1">
    <location>
        <begin position="1"/>
        <end position="23"/>
    </location>
</feature>
<dbReference type="EMBL" id="JACASF010000014">
    <property type="protein sequence ID" value="KAF6433098.1"/>
    <property type="molecule type" value="Genomic_DNA"/>
</dbReference>
<dbReference type="InterPro" id="IPR029147">
    <property type="entry name" value="CFAP77"/>
</dbReference>
<evidence type="ECO:0000313" key="3">
    <source>
        <dbReference type="Proteomes" id="UP000550707"/>
    </source>
</evidence>
<accession>A0A7J8EC65</accession>